<dbReference type="GeneID" id="73338805"/>
<proteinExistence type="predicted"/>
<protein>
    <submittedName>
        <fullName evidence="1">Uncharacterized protein</fullName>
    </submittedName>
</protein>
<dbReference type="AlphaFoldDB" id="A0A9Q8SLD9"/>
<reference evidence="1" key="1">
    <citation type="journal article" date="2021" name="Mol. Plant Microbe Interact.">
        <title>Complete Genome Sequence of the Plant-Pathogenic Fungus Colletotrichum lupini.</title>
        <authorList>
            <person name="Baroncelli R."/>
            <person name="Pensec F."/>
            <person name="Da Lio D."/>
            <person name="Boufleur T."/>
            <person name="Vicente I."/>
            <person name="Sarrocco S."/>
            <person name="Picot A."/>
            <person name="Baraldi E."/>
            <person name="Sukno S."/>
            <person name="Thon M."/>
            <person name="Le Floch G."/>
        </authorList>
    </citation>
    <scope>NUCLEOTIDE SEQUENCE</scope>
    <source>
        <strain evidence="1">IMI 504893</strain>
    </source>
</reference>
<dbReference type="KEGG" id="clup:CLUP02_04784"/>
<dbReference type="EMBL" id="CP019475">
    <property type="protein sequence ID" value="UQC79305.1"/>
    <property type="molecule type" value="Genomic_DNA"/>
</dbReference>
<gene>
    <name evidence="1" type="ORF">CLUP02_04784</name>
</gene>
<accession>A0A9Q8SLD9</accession>
<organism evidence="1 2">
    <name type="scientific">Colletotrichum lupini</name>
    <dbReference type="NCBI Taxonomy" id="145971"/>
    <lineage>
        <taxon>Eukaryota</taxon>
        <taxon>Fungi</taxon>
        <taxon>Dikarya</taxon>
        <taxon>Ascomycota</taxon>
        <taxon>Pezizomycotina</taxon>
        <taxon>Sordariomycetes</taxon>
        <taxon>Hypocreomycetidae</taxon>
        <taxon>Glomerellales</taxon>
        <taxon>Glomerellaceae</taxon>
        <taxon>Colletotrichum</taxon>
        <taxon>Colletotrichum acutatum species complex</taxon>
    </lineage>
</organism>
<keyword evidence="2" id="KW-1185">Reference proteome</keyword>
<evidence type="ECO:0000313" key="2">
    <source>
        <dbReference type="Proteomes" id="UP000830671"/>
    </source>
</evidence>
<evidence type="ECO:0000313" key="1">
    <source>
        <dbReference type="EMBL" id="UQC79305.1"/>
    </source>
</evidence>
<dbReference type="Proteomes" id="UP000830671">
    <property type="component" value="Chromosome 3"/>
</dbReference>
<name>A0A9Q8SLD9_9PEZI</name>
<dbReference type="RefSeq" id="XP_049140938.1">
    <property type="nucleotide sequence ID" value="XM_049283795.1"/>
</dbReference>
<sequence>MARLTVGVCAVAFKVNFRRTAAVGGTRNTSQYVGDADRVTAGKPGDSKPLAPYRLFKEQKTAPGLIPATPAPAVKTQVFSLKFLQIEGTLGAKAVELVVPNRRERILCPSAPGFPAHLIGPVLRPRVMIYAENRASCSLEHVIEKVEEPAAAVHDADDGKIVAYATSSSRYPQCPGVRGLVSGAYVMIIPRPGRMPAFDASRLLDKAIFEFCGVAHASIGELDLYRLSGFAPSESDAVPMMVIVEFWEPSRFLGVHFIAEVNLGSSPVSGFRHREPEDCRLSPIFSNYICFLNDSYIWVLYDLDVQLLSQNEQNWGFLETSSIASPFNVQSSERPYECHDAGMYQAVEHTYECKRRATSCDVTYECPAEAQLIEMFLTLLSSWDIGKMPGIQFRGPCLQTSTGVDRLRLSLNQLPVFRSIPAWFYSNQRASSVQGHGTLNATISHMSVEIFPLFSSRNKHLVTSTTIHNWVQSRCHYKAEMKRKVTSLYFVTNEVPPLGYTSASISVPRLSRPISQKSANLSELSWFTLNSFTDAQTHPCGFKH</sequence>